<organism evidence="1 2">
    <name type="scientific">Kouleothrix aurantiaca</name>
    <dbReference type="NCBI Taxonomy" id="186479"/>
    <lineage>
        <taxon>Bacteria</taxon>
        <taxon>Bacillati</taxon>
        <taxon>Chloroflexota</taxon>
        <taxon>Chloroflexia</taxon>
        <taxon>Chloroflexales</taxon>
        <taxon>Roseiflexineae</taxon>
        <taxon>Roseiflexaceae</taxon>
        <taxon>Kouleothrix</taxon>
    </lineage>
</organism>
<protein>
    <submittedName>
        <fullName evidence="1">Uncharacterized protein</fullName>
    </submittedName>
</protein>
<name>A0A0P9D6Q7_9CHLR</name>
<reference evidence="1 2" key="1">
    <citation type="submission" date="2015-09" db="EMBL/GenBank/DDBJ databases">
        <title>Draft genome sequence of Kouleothrix aurantiaca JCM 19913.</title>
        <authorList>
            <person name="Hemp J."/>
        </authorList>
    </citation>
    <scope>NUCLEOTIDE SEQUENCE [LARGE SCALE GENOMIC DNA]</scope>
    <source>
        <strain evidence="1 2">COM-B</strain>
    </source>
</reference>
<accession>A0A0P9D6Q7</accession>
<comment type="caution">
    <text evidence="1">The sequence shown here is derived from an EMBL/GenBank/DDBJ whole genome shotgun (WGS) entry which is preliminary data.</text>
</comment>
<keyword evidence="2" id="KW-1185">Reference proteome</keyword>
<dbReference type="EMBL" id="LJCR01000247">
    <property type="protein sequence ID" value="KPV53483.1"/>
    <property type="molecule type" value="Genomic_DNA"/>
</dbReference>
<proteinExistence type="predicted"/>
<evidence type="ECO:0000313" key="2">
    <source>
        <dbReference type="Proteomes" id="UP000050509"/>
    </source>
</evidence>
<evidence type="ECO:0000313" key="1">
    <source>
        <dbReference type="EMBL" id="KPV53483.1"/>
    </source>
</evidence>
<gene>
    <name evidence="1" type="ORF">SE17_09410</name>
</gene>
<sequence>MHALLQPETHDEILTAIRRVGQPWALQLGEEVAAGPWQHAVLHWIVLYRPHAIVGARVAPEAVRTALAECRYVDLRGPQVTAHMTHKERRCRSCDAVIAPGQRYYHVAPRPSHYAPRWQESRWRLICGDCAARHNLIETPVAVTIEQYGEATFYRVAGDPALYAGACFDRATLGTEAWREALYHAVRE</sequence>
<dbReference type="Proteomes" id="UP000050509">
    <property type="component" value="Unassembled WGS sequence"/>
</dbReference>
<dbReference type="AlphaFoldDB" id="A0A0P9D6Q7"/>